<dbReference type="RefSeq" id="WP_091508470.1">
    <property type="nucleotide sequence ID" value="NZ_FOLE01000002.1"/>
</dbReference>
<reference evidence="2 3" key="1">
    <citation type="submission" date="2016-10" db="EMBL/GenBank/DDBJ databases">
        <authorList>
            <person name="de Groot N.N."/>
        </authorList>
    </citation>
    <scope>NUCLEOTIDE SEQUENCE [LARGE SCALE GENOMIC DNA]</scope>
    <source>
        <strain evidence="2 3">DSM 6793</strain>
    </source>
</reference>
<accession>A0A1I1FJG5</accession>
<keyword evidence="1" id="KW-0472">Membrane</keyword>
<protein>
    <submittedName>
        <fullName evidence="2">Uncharacterized protein</fullName>
    </submittedName>
</protein>
<proteinExistence type="predicted"/>
<evidence type="ECO:0000256" key="1">
    <source>
        <dbReference type="SAM" id="Phobius"/>
    </source>
</evidence>
<dbReference type="Proteomes" id="UP000199514">
    <property type="component" value="Unassembled WGS sequence"/>
</dbReference>
<sequence>MKRKRRSTKGIFVFTAALGLFLFGIGLQGLASFWNAVQSKTEVKVVRTGTEKIRNYTRQVLWVVPFDNTTDTLVFSENIGAKVGDTLSVWNAAPFWIKPFYWQKESATSSPPPRELFDGWLRHDSGLGFFFCLIGGFILAVSILSIRRL</sequence>
<gene>
    <name evidence="2" type="ORF">SAMN05421780_102204</name>
</gene>
<evidence type="ECO:0000313" key="2">
    <source>
        <dbReference type="EMBL" id="SFB99122.1"/>
    </source>
</evidence>
<dbReference type="AlphaFoldDB" id="A0A1I1FJG5"/>
<evidence type="ECO:0000313" key="3">
    <source>
        <dbReference type="Proteomes" id="UP000199514"/>
    </source>
</evidence>
<keyword evidence="3" id="KW-1185">Reference proteome</keyword>
<keyword evidence="1" id="KW-0812">Transmembrane</keyword>
<organism evidence="2 3">
    <name type="scientific">Flexibacter flexilis DSM 6793</name>
    <dbReference type="NCBI Taxonomy" id="927664"/>
    <lineage>
        <taxon>Bacteria</taxon>
        <taxon>Pseudomonadati</taxon>
        <taxon>Bacteroidota</taxon>
        <taxon>Cytophagia</taxon>
        <taxon>Cytophagales</taxon>
        <taxon>Flexibacteraceae</taxon>
        <taxon>Flexibacter</taxon>
    </lineage>
</organism>
<dbReference type="EMBL" id="FOLE01000002">
    <property type="protein sequence ID" value="SFB99122.1"/>
    <property type="molecule type" value="Genomic_DNA"/>
</dbReference>
<feature type="transmembrane region" description="Helical" evidence="1">
    <location>
        <begin position="126"/>
        <end position="146"/>
    </location>
</feature>
<name>A0A1I1FJG5_9BACT</name>
<keyword evidence="1" id="KW-1133">Transmembrane helix</keyword>
<feature type="transmembrane region" description="Helical" evidence="1">
    <location>
        <begin position="12"/>
        <end position="34"/>
    </location>
</feature>